<proteinExistence type="predicted"/>
<feature type="domain" description="Transposase IS110-like N-terminal" evidence="1">
    <location>
        <begin position="13"/>
        <end position="153"/>
    </location>
</feature>
<organism evidence="2 3">
    <name type="scientific">Acidisoma silvae</name>
    <dbReference type="NCBI Taxonomy" id="2802396"/>
    <lineage>
        <taxon>Bacteria</taxon>
        <taxon>Pseudomonadati</taxon>
        <taxon>Pseudomonadota</taxon>
        <taxon>Alphaproteobacteria</taxon>
        <taxon>Acetobacterales</taxon>
        <taxon>Acidocellaceae</taxon>
        <taxon>Acidisoma</taxon>
    </lineage>
</organism>
<evidence type="ECO:0000259" key="1">
    <source>
        <dbReference type="Pfam" id="PF01548"/>
    </source>
</evidence>
<comment type="caution">
    <text evidence="2">The sequence shown here is derived from an EMBL/GenBank/DDBJ whole genome shotgun (WGS) entry which is preliminary data.</text>
</comment>
<keyword evidence="3" id="KW-1185">Reference proteome</keyword>
<dbReference type="PANTHER" id="PTHR33055:SF13">
    <property type="entry name" value="TRANSPOSASE"/>
    <property type="match status" value="1"/>
</dbReference>
<evidence type="ECO:0000313" key="3">
    <source>
        <dbReference type="Proteomes" id="UP000708298"/>
    </source>
</evidence>
<dbReference type="InterPro" id="IPR002525">
    <property type="entry name" value="Transp_IS110-like_N"/>
</dbReference>
<dbReference type="AlphaFoldDB" id="A0A963YWN5"/>
<reference evidence="2" key="2">
    <citation type="submission" date="2021-01" db="EMBL/GenBank/DDBJ databases">
        <authorList>
            <person name="Mieszkin S."/>
            <person name="Pouder E."/>
            <person name="Alain K."/>
        </authorList>
    </citation>
    <scope>NUCLEOTIDE SEQUENCE</scope>
    <source>
        <strain evidence="2">HW T2.11</strain>
    </source>
</reference>
<protein>
    <submittedName>
        <fullName evidence="2">IS110 family transposase</fullName>
    </submittedName>
</protein>
<dbReference type="EMBL" id="JAESVB010000075">
    <property type="protein sequence ID" value="MCB8878587.1"/>
    <property type="molecule type" value="Genomic_DNA"/>
</dbReference>
<sequence length="191" mass="21101">MMKKVNKPTPSFVGIDVSKHRLDVYLRPDGTKLTCANDSGGISTLSEHLSSLSPALVVLEATGGYEIQLTTALVSAGLPVVVVNPRQVRHFARAAGQLAKTDTLDARVLALFAERMKPEARRIPDEQARALAELVTRRRQLVDMITAEGNRRREARETKVQERIAVHLRWLREELAAIESDLDTAIKSSVV</sequence>
<dbReference type="GO" id="GO:0004803">
    <property type="term" value="F:transposase activity"/>
    <property type="evidence" value="ECO:0007669"/>
    <property type="project" value="InterPro"/>
</dbReference>
<evidence type="ECO:0000313" key="2">
    <source>
        <dbReference type="EMBL" id="MCB8878587.1"/>
    </source>
</evidence>
<dbReference type="RefSeq" id="WP_227324220.1">
    <property type="nucleotide sequence ID" value="NZ_JAESVB010000075.1"/>
</dbReference>
<dbReference type="GO" id="GO:0006313">
    <property type="term" value="P:DNA transposition"/>
    <property type="evidence" value="ECO:0007669"/>
    <property type="project" value="InterPro"/>
</dbReference>
<feature type="non-terminal residue" evidence="2">
    <location>
        <position position="191"/>
    </location>
</feature>
<name>A0A963YWN5_9PROT</name>
<dbReference type="PANTHER" id="PTHR33055">
    <property type="entry name" value="TRANSPOSASE FOR INSERTION SEQUENCE ELEMENT IS1111A"/>
    <property type="match status" value="1"/>
</dbReference>
<dbReference type="GO" id="GO:0003677">
    <property type="term" value="F:DNA binding"/>
    <property type="evidence" value="ECO:0007669"/>
    <property type="project" value="InterPro"/>
</dbReference>
<dbReference type="Proteomes" id="UP000708298">
    <property type="component" value="Unassembled WGS sequence"/>
</dbReference>
<gene>
    <name evidence="2" type="ORF">ASILVAE211_25690</name>
</gene>
<dbReference type="InterPro" id="IPR047650">
    <property type="entry name" value="Transpos_IS110"/>
</dbReference>
<accession>A0A963YWN5</accession>
<reference evidence="2" key="1">
    <citation type="journal article" date="2021" name="Microorganisms">
        <title>Acidisoma silvae sp. nov. and Acidisomacellulosilytica sp. nov., Two Acidophilic Bacteria Isolated from Decaying Wood, Hydrolyzing Cellulose and Producing Poly-3-hydroxybutyrate.</title>
        <authorList>
            <person name="Mieszkin S."/>
            <person name="Pouder E."/>
            <person name="Uroz S."/>
            <person name="Simon-Colin C."/>
            <person name="Alain K."/>
        </authorList>
    </citation>
    <scope>NUCLEOTIDE SEQUENCE</scope>
    <source>
        <strain evidence="2">HW T2.11</strain>
    </source>
</reference>
<dbReference type="Pfam" id="PF01548">
    <property type="entry name" value="DEDD_Tnp_IS110"/>
    <property type="match status" value="1"/>
</dbReference>